<feature type="binding site" evidence="9">
    <location>
        <position position="271"/>
    </location>
    <ligand>
        <name>Zn(2+)</name>
        <dbReference type="ChEBI" id="CHEBI:29105"/>
        <label>1</label>
    </ligand>
</feature>
<evidence type="ECO:0000256" key="11">
    <source>
        <dbReference type="SAM" id="MobiDB-lite"/>
    </source>
</evidence>
<dbReference type="InterPro" id="IPR023174">
    <property type="entry name" value="PDEase_CS"/>
</dbReference>
<evidence type="ECO:0000313" key="14">
    <source>
        <dbReference type="Proteomes" id="UP000694395"/>
    </source>
</evidence>
<evidence type="ECO:0000256" key="9">
    <source>
        <dbReference type="PIRSR" id="PIRSR623088-3"/>
    </source>
</evidence>
<evidence type="ECO:0000313" key="13">
    <source>
        <dbReference type="Ensembl" id="ENSOMYP00000012961.2"/>
    </source>
</evidence>
<dbReference type="CDD" id="cd00077">
    <property type="entry name" value="HDc"/>
    <property type="match status" value="1"/>
</dbReference>
<evidence type="ECO:0000256" key="3">
    <source>
        <dbReference type="ARBA" id="ARBA00022723"/>
    </source>
</evidence>
<dbReference type="GO" id="GO:0007165">
    <property type="term" value="P:signal transduction"/>
    <property type="evidence" value="ECO:0007669"/>
    <property type="project" value="InterPro"/>
</dbReference>
<feature type="compositionally biased region" description="Polar residues" evidence="11">
    <location>
        <begin position="467"/>
        <end position="486"/>
    </location>
</feature>
<comment type="catalytic activity">
    <reaction evidence="1">
        <text>3',5'-cyclic GMP + H2O = GMP + H(+)</text>
        <dbReference type="Rhea" id="RHEA:16957"/>
        <dbReference type="ChEBI" id="CHEBI:15377"/>
        <dbReference type="ChEBI" id="CHEBI:15378"/>
        <dbReference type="ChEBI" id="CHEBI:57746"/>
        <dbReference type="ChEBI" id="CHEBI:58115"/>
        <dbReference type="EC" id="3.1.4.35"/>
    </reaction>
</comment>
<feature type="binding site" evidence="9">
    <location>
        <position position="381"/>
    </location>
    <ligand>
        <name>Zn(2+)</name>
        <dbReference type="ChEBI" id="CHEBI:29105"/>
        <label>1</label>
    </ligand>
</feature>
<dbReference type="Pfam" id="PF00233">
    <property type="entry name" value="PDEase_I"/>
    <property type="match status" value="1"/>
</dbReference>
<gene>
    <name evidence="13" type="primary">LOC110520281</name>
</gene>
<feature type="active site" description="Proton donor" evidence="8">
    <location>
        <position position="231"/>
    </location>
</feature>
<comment type="function">
    <text evidence="6">Specifically hydrolyzes the second messenger cGMP, which is a key regulator of many important physiological processes. Highly specific: compared to other members of the cyclic nucleotide phosphodiesterase family, has the highest affinity and selectivity for cGMP. Specifically regulates natriuretic-peptide-dependent cGMP signaling in heart, acting as a regulator of cardiac hypertrophy in myocytes and muscle. Does not regulate nitric oxide-dependent cGMP in heart. Additional experiments are required to confirm whether its ability to hydrolyze natriuretic-peptide-dependent cGMP is specific to heart or is a general feature of the protein. In brain, involved in cognitive function, such as learning and long-term memory.</text>
</comment>
<keyword evidence="14" id="KW-1185">Reference proteome</keyword>
<evidence type="ECO:0000259" key="12">
    <source>
        <dbReference type="PROSITE" id="PS51845"/>
    </source>
</evidence>
<feature type="binding site" evidence="9">
    <location>
        <position position="272"/>
    </location>
    <ligand>
        <name>Zn(2+)</name>
        <dbReference type="ChEBI" id="CHEBI:29105"/>
        <label>1</label>
    </ligand>
</feature>
<feature type="binding site" evidence="9">
    <location>
        <position position="272"/>
    </location>
    <ligand>
        <name>Zn(2+)</name>
        <dbReference type="ChEBI" id="CHEBI:29105"/>
        <label>2</label>
    </ligand>
</feature>
<dbReference type="AlphaFoldDB" id="A0A8C7NUN8"/>
<dbReference type="PROSITE" id="PS00126">
    <property type="entry name" value="PDEASE_I_1"/>
    <property type="match status" value="1"/>
</dbReference>
<evidence type="ECO:0000256" key="8">
    <source>
        <dbReference type="PIRSR" id="PIRSR623088-1"/>
    </source>
</evidence>
<evidence type="ECO:0000256" key="1">
    <source>
        <dbReference type="ARBA" id="ARBA00000583"/>
    </source>
</evidence>
<evidence type="ECO:0000256" key="4">
    <source>
        <dbReference type="ARBA" id="ARBA00022801"/>
    </source>
</evidence>
<accession>A0A8C7NUN8</accession>
<dbReference type="PRINTS" id="PR00387">
    <property type="entry name" value="PDIESTERASE1"/>
</dbReference>
<reference evidence="13" key="2">
    <citation type="submission" date="2025-08" db="UniProtKB">
        <authorList>
            <consortium name="Ensembl"/>
        </authorList>
    </citation>
    <scope>IDENTIFICATION</scope>
</reference>
<dbReference type="GeneTree" id="ENSGT00940000165301"/>
<dbReference type="InterPro" id="IPR023088">
    <property type="entry name" value="PDEase"/>
</dbReference>
<keyword evidence="2" id="KW-0140">cGMP</keyword>
<evidence type="ECO:0000256" key="2">
    <source>
        <dbReference type="ARBA" id="ARBA00022535"/>
    </source>
</evidence>
<dbReference type="FunFam" id="1.10.1300.10:FF:000006">
    <property type="entry name" value="Phosphodiesterase 9A"/>
    <property type="match status" value="1"/>
</dbReference>
<comment type="similarity">
    <text evidence="7">Belongs to the cyclic nucleotide phosphodiesterase family. PDE9 subfamily.</text>
</comment>
<feature type="region of interest" description="Disordered" evidence="11">
    <location>
        <begin position="466"/>
        <end position="496"/>
    </location>
</feature>
<dbReference type="PANTHER" id="PTHR11347">
    <property type="entry name" value="CYCLIC NUCLEOTIDE PHOSPHODIESTERASE"/>
    <property type="match status" value="1"/>
</dbReference>
<dbReference type="GO" id="GO:0047555">
    <property type="term" value="F:3',5'-cyclic-GMP phosphodiesterase activity"/>
    <property type="evidence" value="ECO:0007669"/>
    <property type="project" value="UniProtKB-EC"/>
</dbReference>
<dbReference type="GO" id="GO:0046872">
    <property type="term" value="F:metal ion binding"/>
    <property type="evidence" value="ECO:0007669"/>
    <property type="project" value="UniProtKB-KW"/>
</dbReference>
<dbReference type="PROSITE" id="PS51845">
    <property type="entry name" value="PDEASE_I_2"/>
    <property type="match status" value="1"/>
</dbReference>
<dbReference type="InterPro" id="IPR002073">
    <property type="entry name" value="PDEase_catalytic_dom"/>
</dbReference>
<reference evidence="13" key="3">
    <citation type="submission" date="2025-09" db="UniProtKB">
        <authorList>
            <consortium name="Ensembl"/>
        </authorList>
    </citation>
    <scope>IDENTIFICATION</scope>
</reference>
<dbReference type="SUPFAM" id="SSF109604">
    <property type="entry name" value="HD-domain/PDEase-like"/>
    <property type="match status" value="1"/>
</dbReference>
<keyword evidence="4 10" id="KW-0378">Hydrolase</keyword>
<evidence type="ECO:0000256" key="10">
    <source>
        <dbReference type="RuleBase" id="RU363067"/>
    </source>
</evidence>
<evidence type="ECO:0000256" key="6">
    <source>
        <dbReference type="ARBA" id="ARBA00058791"/>
    </source>
</evidence>
<dbReference type="Proteomes" id="UP000694395">
    <property type="component" value="Chromosome 3"/>
</dbReference>
<feature type="binding site" evidence="9">
    <location>
        <position position="235"/>
    </location>
    <ligand>
        <name>Zn(2+)</name>
        <dbReference type="ChEBI" id="CHEBI:29105"/>
        <label>1</label>
    </ligand>
</feature>
<dbReference type="Ensembl" id="ENSOMYT00000014336.2">
    <property type="protein sequence ID" value="ENSOMYP00000012961.2"/>
    <property type="gene ID" value="ENSOMYG00000006437.2"/>
</dbReference>
<sequence>MHVCVCYFQDLFRSAAEAGPHDILKLYNPKGNIINISPRLEPNSPNSCYKLEVVAADCNSEPLGVELAVALGFDLSSMEKRLQGLEKKILIEAGETPAVVYEMKRQVESFREKLESVEHLSWLGLFKELSEGTQKPSPFYHKRTLRKTREECEHVREKFLQMSSLEVSEEVRQYLKTPTFDNWQWEDAEIMVLLQVMYTDLDFIATFNIEPEVLHKFLYEVYKRYNNIPFHNFKHCFCVTQMMYGLIWLTDLKSKIDSIDLLTMLTSAVCHDLDHTGYNNAYQINARTELALRYNDISPLENHHCAVAFEILEKNENNIFRNLTTEQYKRIREGIIKCILATDMTRHNEILNKFKSILLVFDFSNKDHRDVLMMIMIKVSDISNEARPMDVAEPWLDSYNLEFLLSTGFIGFVLLPLFIELANLFPCLEQHIIDPVRKALDYYTEMEKALEREKLIRAQSDKAAAAKNTTPQNLQNPQKTANSLSEAGNALKPPTL</sequence>
<evidence type="ECO:0000256" key="5">
    <source>
        <dbReference type="ARBA" id="ARBA00037913"/>
    </source>
</evidence>
<dbReference type="Gene3D" id="1.10.1300.10">
    <property type="entry name" value="3'5'-cyclic nucleotide phosphodiesterase, catalytic domain"/>
    <property type="match status" value="1"/>
</dbReference>
<comment type="pathway">
    <text evidence="5">Purine metabolism; 3',5'-cyclic GMP degradation; GMP from 3',5'-cyclic GMP: step 1/1.</text>
</comment>
<organism evidence="13 14">
    <name type="scientific">Oncorhynchus mykiss</name>
    <name type="common">Rainbow trout</name>
    <name type="synonym">Salmo gairdneri</name>
    <dbReference type="NCBI Taxonomy" id="8022"/>
    <lineage>
        <taxon>Eukaryota</taxon>
        <taxon>Metazoa</taxon>
        <taxon>Chordata</taxon>
        <taxon>Craniata</taxon>
        <taxon>Vertebrata</taxon>
        <taxon>Euteleostomi</taxon>
        <taxon>Actinopterygii</taxon>
        <taxon>Neopterygii</taxon>
        <taxon>Teleostei</taxon>
        <taxon>Protacanthopterygii</taxon>
        <taxon>Salmoniformes</taxon>
        <taxon>Salmonidae</taxon>
        <taxon>Salmoninae</taxon>
        <taxon>Oncorhynchus</taxon>
    </lineage>
</organism>
<evidence type="ECO:0000256" key="7">
    <source>
        <dbReference type="ARBA" id="ARBA00061167"/>
    </source>
</evidence>
<protein>
    <recommendedName>
        <fullName evidence="10">Phosphodiesterase</fullName>
        <ecNumber evidence="10">3.1.4.-</ecNumber>
    </recommendedName>
</protein>
<dbReference type="InterPro" id="IPR003607">
    <property type="entry name" value="HD/PDEase_dom"/>
</dbReference>
<dbReference type="EC" id="3.1.4.-" evidence="10"/>
<dbReference type="InterPro" id="IPR036971">
    <property type="entry name" value="PDEase_catalytic_dom_sf"/>
</dbReference>
<proteinExistence type="inferred from homology"/>
<name>A0A8C7NUN8_ONCMY</name>
<feature type="domain" description="PDEase" evidence="12">
    <location>
        <begin position="148"/>
        <end position="403"/>
    </location>
</feature>
<keyword evidence="3 9" id="KW-0479">Metal-binding</keyword>
<reference evidence="13" key="1">
    <citation type="submission" date="2020-07" db="EMBL/GenBank/DDBJ databases">
        <title>A long reads based de novo assembly of the rainbow trout Arlee double haploid line genome.</title>
        <authorList>
            <person name="Gao G."/>
            <person name="Palti Y."/>
        </authorList>
    </citation>
    <scope>NUCLEOTIDE SEQUENCE [LARGE SCALE GENOMIC DNA]</scope>
</reference>
<comment type="cofactor">
    <cofactor evidence="10">
        <name>a divalent metal cation</name>
        <dbReference type="ChEBI" id="CHEBI:60240"/>
    </cofactor>
    <text evidence="10">Binds 2 divalent metal cations per subunit. Site 1 may preferentially bind zinc ions, while site 2 has a preference for magnesium and/or manganese ions.</text>
</comment>